<evidence type="ECO:0000313" key="1">
    <source>
        <dbReference type="EMBL" id="NNH72571.1"/>
    </source>
</evidence>
<protein>
    <submittedName>
        <fullName evidence="1">Uncharacterized protein</fullName>
    </submittedName>
</protein>
<sequence length="59" mass="6500">MTGSVMLIFDCTVDPGDLAPDLAYEVLQIHLCCADRECRARSRAERTLTALGRPRPTGH</sequence>
<keyword evidence="2" id="KW-1185">Reference proteome</keyword>
<evidence type="ECO:0000313" key="2">
    <source>
        <dbReference type="Proteomes" id="UP000586827"/>
    </source>
</evidence>
<dbReference type="Proteomes" id="UP000586827">
    <property type="component" value="Unassembled WGS sequence"/>
</dbReference>
<dbReference type="AlphaFoldDB" id="A0A849CGI4"/>
<reference evidence="1 2" key="1">
    <citation type="submission" date="2020-05" db="EMBL/GenBank/DDBJ databases">
        <title>MicrobeNet Type strains.</title>
        <authorList>
            <person name="Nicholson A.C."/>
        </authorList>
    </citation>
    <scope>NUCLEOTIDE SEQUENCE [LARGE SCALE GENOMIC DNA]</scope>
    <source>
        <strain evidence="1 2">JCM 3224</strain>
    </source>
</reference>
<accession>A0A849CGI4</accession>
<dbReference type="EMBL" id="JABELX010000008">
    <property type="protein sequence ID" value="NNH72571.1"/>
    <property type="molecule type" value="Genomic_DNA"/>
</dbReference>
<gene>
    <name evidence="1" type="ORF">HLB23_22370</name>
</gene>
<proteinExistence type="predicted"/>
<name>A0A849CGI4_9NOCA</name>
<comment type="caution">
    <text evidence="1">The sequence shown here is derived from an EMBL/GenBank/DDBJ whole genome shotgun (WGS) entry which is preliminary data.</text>
</comment>
<organism evidence="1 2">
    <name type="scientific">Nocardia uniformis</name>
    <dbReference type="NCBI Taxonomy" id="53432"/>
    <lineage>
        <taxon>Bacteria</taxon>
        <taxon>Bacillati</taxon>
        <taxon>Actinomycetota</taxon>
        <taxon>Actinomycetes</taxon>
        <taxon>Mycobacteriales</taxon>
        <taxon>Nocardiaceae</taxon>
        <taxon>Nocardia</taxon>
    </lineage>
</organism>
<dbReference type="RefSeq" id="WP_067524947.1">
    <property type="nucleotide sequence ID" value="NZ_JABELX010000008.1"/>
</dbReference>